<dbReference type="AlphaFoldDB" id="A0A4C1Y5T1"/>
<reference evidence="2 3" key="1">
    <citation type="journal article" date="2019" name="Commun. Biol.">
        <title>The bagworm genome reveals a unique fibroin gene that provides high tensile strength.</title>
        <authorList>
            <person name="Kono N."/>
            <person name="Nakamura H."/>
            <person name="Ohtoshi R."/>
            <person name="Tomita M."/>
            <person name="Numata K."/>
            <person name="Arakawa K."/>
        </authorList>
    </citation>
    <scope>NUCLEOTIDE SEQUENCE [LARGE SCALE GENOMIC DNA]</scope>
</reference>
<feature type="compositionally biased region" description="Acidic residues" evidence="1">
    <location>
        <begin position="396"/>
        <end position="421"/>
    </location>
</feature>
<proteinExistence type="predicted"/>
<accession>A0A4C1Y5T1</accession>
<organism evidence="2 3">
    <name type="scientific">Eumeta variegata</name>
    <name type="common">Bagworm moth</name>
    <name type="synonym">Eumeta japonica</name>
    <dbReference type="NCBI Taxonomy" id="151549"/>
    <lineage>
        <taxon>Eukaryota</taxon>
        <taxon>Metazoa</taxon>
        <taxon>Ecdysozoa</taxon>
        <taxon>Arthropoda</taxon>
        <taxon>Hexapoda</taxon>
        <taxon>Insecta</taxon>
        <taxon>Pterygota</taxon>
        <taxon>Neoptera</taxon>
        <taxon>Endopterygota</taxon>
        <taxon>Lepidoptera</taxon>
        <taxon>Glossata</taxon>
        <taxon>Ditrysia</taxon>
        <taxon>Tineoidea</taxon>
        <taxon>Psychidae</taxon>
        <taxon>Oiketicinae</taxon>
        <taxon>Eumeta</taxon>
    </lineage>
</organism>
<keyword evidence="3" id="KW-1185">Reference proteome</keyword>
<dbReference type="PANTHER" id="PTHR46704">
    <property type="entry name" value="CXC DOMAIN-CONTAINING PROTEIN-RELATED"/>
    <property type="match status" value="1"/>
</dbReference>
<comment type="caution">
    <text evidence="2">The sequence shown here is derived from an EMBL/GenBank/DDBJ whole genome shotgun (WGS) entry which is preliminary data.</text>
</comment>
<dbReference type="EMBL" id="BGZK01001069">
    <property type="protein sequence ID" value="GBP70314.1"/>
    <property type="molecule type" value="Genomic_DNA"/>
</dbReference>
<dbReference type="PANTHER" id="PTHR46704:SF9">
    <property type="entry name" value="BHLH DOMAIN-CONTAINING PROTEIN"/>
    <property type="match status" value="1"/>
</dbReference>
<name>A0A4C1Y5T1_EUMVA</name>
<evidence type="ECO:0000256" key="1">
    <source>
        <dbReference type="SAM" id="MobiDB-lite"/>
    </source>
</evidence>
<evidence type="ECO:0000313" key="3">
    <source>
        <dbReference type="Proteomes" id="UP000299102"/>
    </source>
</evidence>
<feature type="region of interest" description="Disordered" evidence="1">
    <location>
        <begin position="388"/>
        <end position="421"/>
    </location>
</feature>
<dbReference type="Proteomes" id="UP000299102">
    <property type="component" value="Unassembled WGS sequence"/>
</dbReference>
<evidence type="ECO:0000313" key="2">
    <source>
        <dbReference type="EMBL" id="GBP70314.1"/>
    </source>
</evidence>
<protein>
    <submittedName>
        <fullName evidence="2">Uncharacterized protein</fullName>
    </submittedName>
</protein>
<gene>
    <name evidence="2" type="ORF">EVAR_52333_1</name>
</gene>
<dbReference type="OrthoDB" id="6430887at2759"/>
<dbReference type="STRING" id="151549.A0A4C1Y5T1"/>
<sequence>MPLSLCHMDGTINKTDKSALMRDLEKKIESTEPESTDVLIIDGYFCPSIKDTEHGLRENVKSTDFRISGLQQVRPSDFAKELKNIKFKDALVKFIINNWSEQDMAHIIANKIININHDMCYEYSVKGGFVIQTINEDLTCQEHEEADTKIVYHVCQMKQRGQVTIRCSDTDILIIMLGNMEFVESVVQISMDVGVGNSRRYIDVSRLYETLGSTLAKSLPAFHAMTGCDYNPALYRKGKKRPLTMLKNSKRYQEAFGDLGSYTSDSDKVFPVLEEFTCRLYNEKKINNVDLARLNIFSKTYKIKNDAASTTLNLQLSNYDACNLPPCKTELEKHLLRTKYIAQVWSNAHTKTPTELNPADCGWYEDEGRFQFSWFSGNQLPELSNVILDDKSSSTTEEDVEDLPSDVESDFEDDDSESDSD</sequence>